<keyword evidence="4" id="KW-1003">Cell membrane</keyword>
<dbReference type="NCBIfam" id="TIGR01352">
    <property type="entry name" value="tonB_Cterm"/>
    <property type="match status" value="1"/>
</dbReference>
<keyword evidence="6 10" id="KW-0812">Transmembrane</keyword>
<feature type="transmembrane region" description="Helical" evidence="10">
    <location>
        <begin position="6"/>
        <end position="24"/>
    </location>
</feature>
<dbReference type="OrthoDB" id="87839at2"/>
<proteinExistence type="inferred from homology"/>
<evidence type="ECO:0000313" key="12">
    <source>
        <dbReference type="EMBL" id="STO31410.1"/>
    </source>
</evidence>
<dbReference type="Proteomes" id="UP000255328">
    <property type="component" value="Unassembled WGS sequence"/>
</dbReference>
<dbReference type="SUPFAM" id="SSF74653">
    <property type="entry name" value="TolA/TonB C-terminal domain"/>
    <property type="match status" value="1"/>
</dbReference>
<organism evidence="12 13">
    <name type="scientific">Fusobacterium necrogenes</name>
    <dbReference type="NCBI Taxonomy" id="858"/>
    <lineage>
        <taxon>Bacteria</taxon>
        <taxon>Fusobacteriati</taxon>
        <taxon>Fusobacteriota</taxon>
        <taxon>Fusobacteriia</taxon>
        <taxon>Fusobacteriales</taxon>
        <taxon>Fusobacteriaceae</taxon>
        <taxon>Fusobacterium</taxon>
    </lineage>
</organism>
<evidence type="ECO:0000256" key="10">
    <source>
        <dbReference type="SAM" id="Phobius"/>
    </source>
</evidence>
<gene>
    <name evidence="12" type="ORF">NCTC10723_00858</name>
</gene>
<keyword evidence="5" id="KW-0997">Cell inner membrane</keyword>
<protein>
    <submittedName>
        <fullName evidence="12">Transport protein TonB</fullName>
    </submittedName>
</protein>
<evidence type="ECO:0000256" key="5">
    <source>
        <dbReference type="ARBA" id="ARBA00022519"/>
    </source>
</evidence>
<dbReference type="GO" id="GO:0055085">
    <property type="term" value="P:transmembrane transport"/>
    <property type="evidence" value="ECO:0007669"/>
    <property type="project" value="InterPro"/>
</dbReference>
<evidence type="ECO:0000256" key="6">
    <source>
        <dbReference type="ARBA" id="ARBA00022692"/>
    </source>
</evidence>
<dbReference type="Pfam" id="PF03544">
    <property type="entry name" value="TonB_C"/>
    <property type="match status" value="1"/>
</dbReference>
<comment type="similarity">
    <text evidence="2">Belongs to the TonB family.</text>
</comment>
<dbReference type="AlphaFoldDB" id="A0A377GWN7"/>
<keyword evidence="8 10" id="KW-1133">Transmembrane helix</keyword>
<dbReference type="PANTHER" id="PTHR33446">
    <property type="entry name" value="PROTEIN TONB-RELATED"/>
    <property type="match status" value="1"/>
</dbReference>
<feature type="domain" description="TonB C-terminal" evidence="11">
    <location>
        <begin position="159"/>
        <end position="251"/>
    </location>
</feature>
<dbReference type="Gene3D" id="3.30.2420.10">
    <property type="entry name" value="TonB"/>
    <property type="match status" value="1"/>
</dbReference>
<dbReference type="GO" id="GO:0015031">
    <property type="term" value="P:protein transport"/>
    <property type="evidence" value="ECO:0007669"/>
    <property type="project" value="UniProtKB-KW"/>
</dbReference>
<evidence type="ECO:0000256" key="4">
    <source>
        <dbReference type="ARBA" id="ARBA00022475"/>
    </source>
</evidence>
<dbReference type="GO" id="GO:0098797">
    <property type="term" value="C:plasma membrane protein complex"/>
    <property type="evidence" value="ECO:0007669"/>
    <property type="project" value="TreeGrafter"/>
</dbReference>
<dbReference type="PANTHER" id="PTHR33446:SF2">
    <property type="entry name" value="PROTEIN TONB"/>
    <property type="match status" value="1"/>
</dbReference>
<reference evidence="12 13" key="1">
    <citation type="submission" date="2018-06" db="EMBL/GenBank/DDBJ databases">
        <authorList>
            <consortium name="Pathogen Informatics"/>
            <person name="Doyle S."/>
        </authorList>
    </citation>
    <scope>NUCLEOTIDE SEQUENCE [LARGE SCALE GENOMIC DNA]</scope>
    <source>
        <strain evidence="12 13">NCTC10723</strain>
    </source>
</reference>
<name>A0A377GWN7_9FUSO</name>
<keyword evidence="13" id="KW-1185">Reference proteome</keyword>
<dbReference type="InterPro" id="IPR051045">
    <property type="entry name" value="TonB-dependent_transducer"/>
</dbReference>
<evidence type="ECO:0000256" key="7">
    <source>
        <dbReference type="ARBA" id="ARBA00022927"/>
    </source>
</evidence>
<evidence type="ECO:0000256" key="2">
    <source>
        <dbReference type="ARBA" id="ARBA00006555"/>
    </source>
</evidence>
<keyword evidence="7" id="KW-0653">Protein transport</keyword>
<keyword evidence="9 10" id="KW-0472">Membrane</keyword>
<evidence type="ECO:0000256" key="1">
    <source>
        <dbReference type="ARBA" id="ARBA00004383"/>
    </source>
</evidence>
<dbReference type="RefSeq" id="WP_115269699.1">
    <property type="nucleotide sequence ID" value="NZ_UGGU01000003.1"/>
</dbReference>
<evidence type="ECO:0000256" key="3">
    <source>
        <dbReference type="ARBA" id="ARBA00022448"/>
    </source>
</evidence>
<accession>A0A377GWN7</accession>
<keyword evidence="3" id="KW-0813">Transport</keyword>
<evidence type="ECO:0000313" key="13">
    <source>
        <dbReference type="Proteomes" id="UP000255328"/>
    </source>
</evidence>
<comment type="subcellular location">
    <subcellularLocation>
        <location evidence="1">Cell inner membrane</location>
        <topology evidence="1">Single-pass membrane protein</topology>
        <orientation evidence="1">Periplasmic side</orientation>
    </subcellularLocation>
</comment>
<dbReference type="InterPro" id="IPR037682">
    <property type="entry name" value="TonB_C"/>
</dbReference>
<dbReference type="EMBL" id="UGGU01000003">
    <property type="protein sequence ID" value="STO31410.1"/>
    <property type="molecule type" value="Genomic_DNA"/>
</dbReference>
<dbReference type="GO" id="GO:0031992">
    <property type="term" value="F:energy transducer activity"/>
    <property type="evidence" value="ECO:0007669"/>
    <property type="project" value="TreeGrafter"/>
</dbReference>
<sequence length="251" mass="29286">MNKKDNIFYFFLLALCIHLSFFLINKKRVSEDVPVLMNTNSAPLAINIKTSFTKREKIISAEKEIALANKSENKPVLEKIEKPKKKILEPDIKSKLKNSKKEVETRKKNIEKIETKSSKEIKKDKLLTIEQNSIDNNYQIDFGRNFSIETDGILVAESSDGIQYKILKQIEPNYPVQAKKVRYKNKVTVSVRFLVGLNGSIEKIDIIKSHKKLGFDDEVLKALKQWKFNPIYYKNKNIKVFFTKEFIFEYN</sequence>
<dbReference type="PROSITE" id="PS52015">
    <property type="entry name" value="TONB_CTD"/>
    <property type="match status" value="1"/>
</dbReference>
<evidence type="ECO:0000256" key="9">
    <source>
        <dbReference type="ARBA" id="ARBA00023136"/>
    </source>
</evidence>
<evidence type="ECO:0000259" key="11">
    <source>
        <dbReference type="PROSITE" id="PS52015"/>
    </source>
</evidence>
<evidence type="ECO:0000256" key="8">
    <source>
        <dbReference type="ARBA" id="ARBA00022989"/>
    </source>
</evidence>
<dbReference type="InterPro" id="IPR006260">
    <property type="entry name" value="TonB/TolA_C"/>
</dbReference>